<name>A0A914Y7P5_9BILA</name>
<accession>A0A914Y7P5</accession>
<feature type="region of interest" description="Disordered" evidence="1">
    <location>
        <begin position="238"/>
        <end position="267"/>
    </location>
</feature>
<proteinExistence type="predicted"/>
<feature type="compositionally biased region" description="Low complexity" evidence="1">
    <location>
        <begin position="142"/>
        <end position="160"/>
    </location>
</feature>
<reference evidence="4" key="1">
    <citation type="submission" date="2022-11" db="UniProtKB">
        <authorList>
            <consortium name="WormBaseParasite"/>
        </authorList>
    </citation>
    <scope>IDENTIFICATION</scope>
</reference>
<organism evidence="3 4">
    <name type="scientific">Panagrolaimus superbus</name>
    <dbReference type="NCBI Taxonomy" id="310955"/>
    <lineage>
        <taxon>Eukaryota</taxon>
        <taxon>Metazoa</taxon>
        <taxon>Ecdysozoa</taxon>
        <taxon>Nematoda</taxon>
        <taxon>Chromadorea</taxon>
        <taxon>Rhabditida</taxon>
        <taxon>Tylenchina</taxon>
        <taxon>Panagrolaimomorpha</taxon>
        <taxon>Panagrolaimoidea</taxon>
        <taxon>Panagrolaimidae</taxon>
        <taxon>Panagrolaimus</taxon>
    </lineage>
</organism>
<sequence>MKQIVQAAIIIIILRFVQGIWCCGLIGKKKSKSSEDGPPQSVKIQLQKGFTKSSDEKHRSPSSTVPETAGQESTGQLQQDGDGAKEIIPPVTPPAPPPPPPPPPPPAPLKEKKAEKPVVSRETKDTTGNVTTDEKESDGETDGATTGATTTVAPTTTAAAAEKKKERVPNMLLLATKEEDTQSEGQIPSKRKTKVEKHNKEPAPTKNVTQDPGAPATKGIATGKAAATTMKVVTGVQKTQAAKTGLPKSETDLVTDEKAGTKGVSATQGDKVSLLVKDYCNQSFI</sequence>
<evidence type="ECO:0000313" key="4">
    <source>
        <dbReference type="WBParaSite" id="PSU_v2.g14767.t1"/>
    </source>
</evidence>
<feature type="region of interest" description="Disordered" evidence="1">
    <location>
        <begin position="29"/>
        <end position="220"/>
    </location>
</feature>
<feature type="compositionally biased region" description="Basic and acidic residues" evidence="1">
    <location>
        <begin position="249"/>
        <end position="260"/>
    </location>
</feature>
<evidence type="ECO:0000256" key="1">
    <source>
        <dbReference type="SAM" id="MobiDB-lite"/>
    </source>
</evidence>
<dbReference type="Proteomes" id="UP000887577">
    <property type="component" value="Unplaced"/>
</dbReference>
<dbReference type="AlphaFoldDB" id="A0A914Y7P5"/>
<evidence type="ECO:0000256" key="2">
    <source>
        <dbReference type="SAM" id="SignalP"/>
    </source>
</evidence>
<keyword evidence="2" id="KW-0732">Signal</keyword>
<feature type="compositionally biased region" description="Pro residues" evidence="1">
    <location>
        <begin position="90"/>
        <end position="108"/>
    </location>
</feature>
<evidence type="ECO:0000313" key="3">
    <source>
        <dbReference type="Proteomes" id="UP000887577"/>
    </source>
</evidence>
<feature type="chain" id="PRO_5037412688" evidence="2">
    <location>
        <begin position="20"/>
        <end position="285"/>
    </location>
</feature>
<feature type="compositionally biased region" description="Basic and acidic residues" evidence="1">
    <location>
        <begin position="109"/>
        <end position="125"/>
    </location>
</feature>
<feature type="compositionally biased region" description="Polar residues" evidence="1">
    <location>
        <begin position="42"/>
        <end position="52"/>
    </location>
</feature>
<dbReference type="WBParaSite" id="PSU_v2.g14767.t1">
    <property type="protein sequence ID" value="PSU_v2.g14767.t1"/>
    <property type="gene ID" value="PSU_v2.g14767"/>
</dbReference>
<feature type="compositionally biased region" description="Polar residues" evidence="1">
    <location>
        <begin position="61"/>
        <end position="79"/>
    </location>
</feature>
<feature type="signal peptide" evidence="2">
    <location>
        <begin position="1"/>
        <end position="19"/>
    </location>
</feature>
<keyword evidence="3" id="KW-1185">Reference proteome</keyword>
<protein>
    <submittedName>
        <fullName evidence="4">Uncharacterized protein</fullName>
    </submittedName>
</protein>